<sequence>MQVAVSWQLSGSYFENCNCDVVCPCLLSTNAQLTSRPTRGFCDVGLVFHIDKGSYGDVPLDGLSVAMVAHTPGPMAEGNWTAAAYIDEQADDRQTEALGAIFTGAAGGPMAAFAPMISTNLGARKVPIKYQINGKKRSAEIAGVMQLAVEPLPTMREDGQMWAATGHPVNPDWLGLAMGVEGSTFNDHGMNWDNSRRNGHYAPINWSGQH</sequence>
<organism evidence="1 2">
    <name type="scientific">Mesorhizobium montanum</name>
    <dbReference type="NCBI Taxonomy" id="3072323"/>
    <lineage>
        <taxon>Bacteria</taxon>
        <taxon>Pseudomonadati</taxon>
        <taxon>Pseudomonadota</taxon>
        <taxon>Alphaproteobacteria</taxon>
        <taxon>Hyphomicrobiales</taxon>
        <taxon>Phyllobacteriaceae</taxon>
        <taxon>Mesorhizobium</taxon>
    </lineage>
</organism>
<evidence type="ECO:0000313" key="2">
    <source>
        <dbReference type="Proteomes" id="UP001276840"/>
    </source>
</evidence>
<dbReference type="EMBL" id="JAVIJF010000017">
    <property type="protein sequence ID" value="MDX8527219.1"/>
    <property type="molecule type" value="Genomic_DNA"/>
</dbReference>
<protein>
    <submittedName>
        <fullName evidence="1">DUF1326 domain-containing protein</fullName>
    </submittedName>
</protein>
<evidence type="ECO:0000313" key="1">
    <source>
        <dbReference type="EMBL" id="MDX8527219.1"/>
    </source>
</evidence>
<accession>A0ABU4ZPB4</accession>
<reference evidence="1 2" key="1">
    <citation type="submission" date="2023-08" db="EMBL/GenBank/DDBJ databases">
        <title>Implementing the SeqCode for naming new Mesorhizobium species isolated from Vachellia karroo root nodules.</title>
        <authorList>
            <person name="Van Lill M."/>
        </authorList>
    </citation>
    <scope>NUCLEOTIDE SEQUENCE [LARGE SCALE GENOMIC DNA]</scope>
    <source>
        <strain evidence="1 2">MSK 1335</strain>
    </source>
</reference>
<dbReference type="Proteomes" id="UP001276840">
    <property type="component" value="Unassembled WGS sequence"/>
</dbReference>
<proteinExistence type="predicted"/>
<dbReference type="InterPro" id="IPR009758">
    <property type="entry name" value="DUF1326"/>
</dbReference>
<name>A0ABU4ZPB4_9HYPH</name>
<dbReference type="Pfam" id="PF07040">
    <property type="entry name" value="DUF1326"/>
    <property type="match status" value="1"/>
</dbReference>
<comment type="caution">
    <text evidence="1">The sequence shown here is derived from an EMBL/GenBank/DDBJ whole genome shotgun (WGS) entry which is preliminary data.</text>
</comment>
<keyword evidence="2" id="KW-1185">Reference proteome</keyword>
<dbReference type="RefSeq" id="WP_320235164.1">
    <property type="nucleotide sequence ID" value="NZ_JAVIJF010000017.1"/>
</dbReference>
<gene>
    <name evidence="1" type="ORF">RFM68_22210</name>
</gene>